<dbReference type="InterPro" id="IPR030395">
    <property type="entry name" value="GP_PDE_dom"/>
</dbReference>
<dbReference type="GO" id="GO:0006629">
    <property type="term" value="P:lipid metabolic process"/>
    <property type="evidence" value="ECO:0007669"/>
    <property type="project" value="InterPro"/>
</dbReference>
<dbReference type="SUPFAM" id="SSF51695">
    <property type="entry name" value="PLC-like phosphodiesterases"/>
    <property type="match status" value="1"/>
</dbReference>
<evidence type="ECO:0000259" key="1">
    <source>
        <dbReference type="PROSITE" id="PS51704"/>
    </source>
</evidence>
<dbReference type="Gene3D" id="3.20.20.190">
    <property type="entry name" value="Phosphatidylinositol (PI) phosphodiesterase"/>
    <property type="match status" value="1"/>
</dbReference>
<dbReference type="Proteomes" id="UP000518752">
    <property type="component" value="Unassembled WGS sequence"/>
</dbReference>
<dbReference type="EMBL" id="JAACJN010000127">
    <property type="protein sequence ID" value="KAF5369604.1"/>
    <property type="molecule type" value="Genomic_DNA"/>
</dbReference>
<accession>A0A8H5GQZ7</accession>
<dbReference type="GO" id="GO:0008081">
    <property type="term" value="F:phosphoric diester hydrolase activity"/>
    <property type="evidence" value="ECO:0007669"/>
    <property type="project" value="InterPro"/>
</dbReference>
<reference evidence="2 3" key="1">
    <citation type="journal article" date="2020" name="ISME J.">
        <title>Uncovering the hidden diversity of litter-decomposition mechanisms in mushroom-forming fungi.</title>
        <authorList>
            <person name="Floudas D."/>
            <person name="Bentzer J."/>
            <person name="Ahren D."/>
            <person name="Johansson T."/>
            <person name="Persson P."/>
            <person name="Tunlid A."/>
        </authorList>
    </citation>
    <scope>NUCLEOTIDE SEQUENCE [LARGE SCALE GENOMIC DNA]</scope>
    <source>
        <strain evidence="2 3">CBS 406.79</strain>
    </source>
</reference>
<keyword evidence="3" id="KW-1185">Reference proteome</keyword>
<dbReference type="InterPro" id="IPR017946">
    <property type="entry name" value="PLC-like_Pdiesterase_TIM-brl"/>
</dbReference>
<sequence length="358" mass="40331">MGIYTRVGENLIPPSPLPFLSPIDEINTLSRTTTMASARTLPDCWGHRGASAAYPENTLASFEAAIRDGAEGIESDVHVSSDDVVIMFHDPELSRTTNSTGRIKDRTWYGENGMEHVRTVKEPRQAIPTFAETVTLLMKPENHHVKFNIDVKPQNNPSRLFSLMNTIITSQPNWQTVLAPRLVLGLWHPSFIQPAKDNLPHLTRSFIGISLSAARTYFWDNCDFFSMGFAVLATTDGEKFRKECKDAGKKLMVWTVNKPEHMMEHYTVMDGAVRWGVDCILTDVTKIWLDMRSALYADYEKTILQYSRTFLWTTIDFWTPYQLLRVYVQTSYLEKIAGPFASSAPATGVGASLRAAVV</sequence>
<evidence type="ECO:0000313" key="2">
    <source>
        <dbReference type="EMBL" id="KAF5369604.1"/>
    </source>
</evidence>
<protein>
    <recommendedName>
        <fullName evidence="1">GP-PDE domain-containing protein</fullName>
    </recommendedName>
</protein>
<comment type="caution">
    <text evidence="2">The sequence shown here is derived from an EMBL/GenBank/DDBJ whole genome shotgun (WGS) entry which is preliminary data.</text>
</comment>
<dbReference type="PANTHER" id="PTHR43805:SF1">
    <property type="entry name" value="GP-PDE DOMAIN-CONTAINING PROTEIN"/>
    <property type="match status" value="1"/>
</dbReference>
<dbReference type="CDD" id="cd08570">
    <property type="entry name" value="GDPD_YPL206cp_fungi"/>
    <property type="match status" value="1"/>
</dbReference>
<gene>
    <name evidence="2" type="ORF">D9757_010464</name>
</gene>
<dbReference type="PROSITE" id="PS51704">
    <property type="entry name" value="GP_PDE"/>
    <property type="match status" value="1"/>
</dbReference>
<name>A0A8H5GQZ7_9AGAR</name>
<proteinExistence type="predicted"/>
<evidence type="ECO:0000313" key="3">
    <source>
        <dbReference type="Proteomes" id="UP000518752"/>
    </source>
</evidence>
<organism evidence="2 3">
    <name type="scientific">Collybiopsis confluens</name>
    <dbReference type="NCBI Taxonomy" id="2823264"/>
    <lineage>
        <taxon>Eukaryota</taxon>
        <taxon>Fungi</taxon>
        <taxon>Dikarya</taxon>
        <taxon>Basidiomycota</taxon>
        <taxon>Agaricomycotina</taxon>
        <taxon>Agaricomycetes</taxon>
        <taxon>Agaricomycetidae</taxon>
        <taxon>Agaricales</taxon>
        <taxon>Marasmiineae</taxon>
        <taxon>Omphalotaceae</taxon>
        <taxon>Collybiopsis</taxon>
    </lineage>
</organism>
<feature type="domain" description="GP-PDE" evidence="1">
    <location>
        <begin position="42"/>
        <end position="292"/>
    </location>
</feature>
<dbReference type="AlphaFoldDB" id="A0A8H5GQZ7"/>
<dbReference type="PANTHER" id="PTHR43805">
    <property type="entry name" value="GLYCEROPHOSPHORYL DIESTER PHOSPHODIESTERASE"/>
    <property type="match status" value="1"/>
</dbReference>
<dbReference type="OrthoDB" id="1058301at2759"/>
<dbReference type="Pfam" id="PF03009">
    <property type="entry name" value="GDPD"/>
    <property type="match status" value="1"/>
</dbReference>